<proteinExistence type="predicted"/>
<dbReference type="EMBL" id="JAABOE010000029">
    <property type="protein sequence ID" value="KAF3182593.1"/>
    <property type="molecule type" value="Genomic_DNA"/>
</dbReference>
<gene>
    <name evidence="2" type="ORF">TWF788_005907</name>
</gene>
<feature type="compositionally biased region" description="Low complexity" evidence="1">
    <location>
        <begin position="448"/>
        <end position="457"/>
    </location>
</feature>
<feature type="region of interest" description="Disordered" evidence="1">
    <location>
        <begin position="242"/>
        <end position="326"/>
    </location>
</feature>
<feature type="compositionally biased region" description="Polar residues" evidence="1">
    <location>
        <begin position="290"/>
        <end position="301"/>
    </location>
</feature>
<comment type="caution">
    <text evidence="2">The sequence shown here is derived from an EMBL/GenBank/DDBJ whole genome shotgun (WGS) entry which is preliminary data.</text>
</comment>
<evidence type="ECO:0000313" key="3">
    <source>
        <dbReference type="Proteomes" id="UP000479691"/>
    </source>
</evidence>
<reference evidence="2 3" key="1">
    <citation type="submission" date="2019-06" db="EMBL/GenBank/DDBJ databases">
        <authorList>
            <person name="Palmer J.M."/>
        </authorList>
    </citation>
    <scope>NUCLEOTIDE SEQUENCE [LARGE SCALE GENOMIC DNA]</scope>
    <source>
        <strain evidence="2 3">TWF788</strain>
    </source>
</reference>
<accession>A0A7C8PWX5</accession>
<feature type="region of interest" description="Disordered" evidence="1">
    <location>
        <begin position="432"/>
        <end position="471"/>
    </location>
</feature>
<name>A0A7C8PWX5_ORBOL</name>
<feature type="compositionally biased region" description="Basic and acidic residues" evidence="1">
    <location>
        <begin position="459"/>
        <end position="470"/>
    </location>
</feature>
<dbReference type="AlphaFoldDB" id="A0A7C8PWX5"/>
<feature type="compositionally biased region" description="Low complexity" evidence="1">
    <location>
        <begin position="242"/>
        <end position="260"/>
    </location>
</feature>
<sequence length="757" mass="83755">MDTPIQYFCRLFSRNVLRDPVTDAGATKEIEPTIWQSVEDAPEKSPSTLQAPDTQHRSPASQGQSQSLQKASKSFDSGYTSFPEEVSSGSIFWDDTQDTIPNEPSSMHMGRQHGSSSNHSSFSFNDEGIGLSQPASFIFASVPQDPVNAYKKSTPEHKVKKNEDRDLSKVDFVPAPYDTSDLSSDLVSSLCISDISDEDSSIKDHGAEPLYCGYREETIGKIRTLSAIIYILILRAYVQSSDSASATPSSDSSASSRRQSCNGGYYSDAAGDSGGNKSTEQLNNDDRNSEQISGPTNQERNGQSRKRKLSRSGNNGDEGDKPRERKIVKLSQLASIINRLACPFAKAYPEDHPTCVIISRQNLAGVKEHVKRNHFGGVLPRDIRQSKTWAAVFRVCNPEWDSQTPVPDPSQDINILEIASSPYFKNWTARAHAPQKAAHSQQHREAADISAPAASSIKDLSRESERHTLSEDQLETSDLFLRLRDDAVKGFPLEGNTDVASFAAILSDEASRYVSPTPSPEVRRETPLYVQGDLGELFDFSPDEAYHQAVRSLGNIPFETTIEEHTLLGTQTTDNSGATSFSYELGSENLAPPQLSSSDLGLSHEASPSLATGFDREYIPPSSSEDMLSLTQSSHVEGSFSLTQSACVNCQKKSADDKYSLIVARQPRPLKSSECPLAKKFIFHSYADFEDRFDNWMRENFFEPEFSWETMEFEGPNPMEKLRIGSLEALVLEIMVYHADKDKQTAVVRLVKKGWGR</sequence>
<organism evidence="2 3">
    <name type="scientific">Orbilia oligospora</name>
    <name type="common">Nematode-trapping fungus</name>
    <name type="synonym">Arthrobotrys oligospora</name>
    <dbReference type="NCBI Taxonomy" id="2813651"/>
    <lineage>
        <taxon>Eukaryota</taxon>
        <taxon>Fungi</taxon>
        <taxon>Dikarya</taxon>
        <taxon>Ascomycota</taxon>
        <taxon>Pezizomycotina</taxon>
        <taxon>Orbiliomycetes</taxon>
        <taxon>Orbiliales</taxon>
        <taxon>Orbiliaceae</taxon>
        <taxon>Orbilia</taxon>
    </lineage>
</organism>
<protein>
    <submittedName>
        <fullName evidence="2">Uncharacterized protein</fullName>
    </submittedName>
</protein>
<evidence type="ECO:0000256" key="1">
    <source>
        <dbReference type="SAM" id="MobiDB-lite"/>
    </source>
</evidence>
<dbReference type="Proteomes" id="UP000479691">
    <property type="component" value="Unassembled WGS sequence"/>
</dbReference>
<feature type="region of interest" description="Disordered" evidence="1">
    <location>
        <begin position="28"/>
        <end position="122"/>
    </location>
</feature>
<feature type="compositionally biased region" description="Polar residues" evidence="1">
    <location>
        <begin position="45"/>
        <end position="80"/>
    </location>
</feature>
<evidence type="ECO:0000313" key="2">
    <source>
        <dbReference type="EMBL" id="KAF3182593.1"/>
    </source>
</evidence>